<protein>
    <submittedName>
        <fullName evidence="6">Glycosyltransferase family 4 protein</fullName>
    </submittedName>
</protein>
<dbReference type="PANTHER" id="PTHR12526:SF510">
    <property type="entry name" value="D-INOSITOL 3-PHOSPHATE GLYCOSYLTRANSFERASE"/>
    <property type="match status" value="1"/>
</dbReference>
<evidence type="ECO:0000256" key="3">
    <source>
        <dbReference type="SAM" id="Phobius"/>
    </source>
</evidence>
<keyword evidence="3" id="KW-1133">Transmembrane helix</keyword>
<evidence type="ECO:0000313" key="7">
    <source>
        <dbReference type="Proteomes" id="UP000541421"/>
    </source>
</evidence>
<reference evidence="6 7" key="1">
    <citation type="submission" date="2020-05" db="EMBL/GenBank/DDBJ databases">
        <authorList>
            <person name="Niu N."/>
        </authorList>
    </citation>
    <scope>NUCLEOTIDE SEQUENCE [LARGE SCALE GENOMIC DNA]</scope>
    <source>
        <strain evidence="6 7">LMG10982</strain>
    </source>
</reference>
<dbReference type="AlphaFoldDB" id="A0A7Y4LE00"/>
<dbReference type="EMBL" id="JABGBO010000012">
    <property type="protein sequence ID" value="NOL50456.1"/>
    <property type="molecule type" value="Genomic_DNA"/>
</dbReference>
<keyword evidence="3" id="KW-0812">Transmembrane</keyword>
<evidence type="ECO:0000256" key="2">
    <source>
        <dbReference type="ARBA" id="ARBA00022679"/>
    </source>
</evidence>
<feature type="domain" description="Glycosyl transferase family 1" evidence="4">
    <location>
        <begin position="188"/>
        <end position="343"/>
    </location>
</feature>
<gene>
    <name evidence="6" type="ORF">HKX40_09975</name>
</gene>
<name>A0A7Y4LE00_9BURK</name>
<dbReference type="GO" id="GO:0016757">
    <property type="term" value="F:glycosyltransferase activity"/>
    <property type="evidence" value="ECO:0007669"/>
    <property type="project" value="UniProtKB-KW"/>
</dbReference>
<keyword evidence="1" id="KW-0328">Glycosyltransferase</keyword>
<organism evidence="6 7">
    <name type="scientific">Pelistega europaea</name>
    <dbReference type="NCBI Taxonomy" id="106147"/>
    <lineage>
        <taxon>Bacteria</taxon>
        <taxon>Pseudomonadati</taxon>
        <taxon>Pseudomonadota</taxon>
        <taxon>Betaproteobacteria</taxon>
        <taxon>Burkholderiales</taxon>
        <taxon>Alcaligenaceae</taxon>
        <taxon>Pelistega</taxon>
    </lineage>
</organism>
<evidence type="ECO:0000259" key="5">
    <source>
        <dbReference type="Pfam" id="PF13439"/>
    </source>
</evidence>
<dbReference type="SUPFAM" id="SSF53756">
    <property type="entry name" value="UDP-Glycosyltransferase/glycogen phosphorylase"/>
    <property type="match status" value="1"/>
</dbReference>
<accession>A0A7Y4LE00</accession>
<sequence length="375" mass="41435">MSNIQAKLSIMIVIPSLHGGGAERVAVTLADYWQYRGYDVTLLTQSDPSTDVYELNKNVRRLSTQQFGQTGAWSQLKKVLAIRKMVQRYRPDVVIGIMTSASILSILACTGLGVPVVATEHAHPPSQKMSTFWQKLRQFAYPKAAKVIALTQMSAQWLEDNLPNIRVGVIPNAIQWPLKNIPPVVLPKKPQGSKLLLAVGRLHPEKGFDVLIQAFALLANQHPDWNLVILGEGGARDTLTAQVQQLSLNDRVRLPGRVGNLLDWYEQADMFVLSSHFEGMSNCLQEAMACGLCVVSFDCDTGPRELIREGIDGVLVRPVADATALANTLGVLMSDDALRAQYAIKSPEIKDRFSMQKVGQAWDDLFIELGVKHSR</sequence>
<evidence type="ECO:0000256" key="1">
    <source>
        <dbReference type="ARBA" id="ARBA00022676"/>
    </source>
</evidence>
<dbReference type="Pfam" id="PF00534">
    <property type="entry name" value="Glycos_transf_1"/>
    <property type="match status" value="1"/>
</dbReference>
<dbReference type="Proteomes" id="UP000541421">
    <property type="component" value="Unassembled WGS sequence"/>
</dbReference>
<keyword evidence="2 6" id="KW-0808">Transferase</keyword>
<comment type="caution">
    <text evidence="6">The sequence shown here is derived from an EMBL/GenBank/DDBJ whole genome shotgun (WGS) entry which is preliminary data.</text>
</comment>
<dbReference type="PANTHER" id="PTHR12526">
    <property type="entry name" value="GLYCOSYLTRANSFERASE"/>
    <property type="match status" value="1"/>
</dbReference>
<evidence type="ECO:0000259" key="4">
    <source>
        <dbReference type="Pfam" id="PF00534"/>
    </source>
</evidence>
<feature type="transmembrane region" description="Helical" evidence="3">
    <location>
        <begin position="93"/>
        <end position="118"/>
    </location>
</feature>
<dbReference type="RefSeq" id="WP_171589438.1">
    <property type="nucleotide sequence ID" value="NZ_JABGBO010000012.1"/>
</dbReference>
<dbReference type="InterPro" id="IPR028098">
    <property type="entry name" value="Glyco_trans_4-like_N"/>
</dbReference>
<keyword evidence="7" id="KW-1185">Reference proteome</keyword>
<evidence type="ECO:0000313" key="6">
    <source>
        <dbReference type="EMBL" id="NOL50456.1"/>
    </source>
</evidence>
<feature type="domain" description="Glycosyltransferase subfamily 4-like N-terminal" evidence="5">
    <location>
        <begin position="20"/>
        <end position="174"/>
    </location>
</feature>
<keyword evidence="3" id="KW-0472">Membrane</keyword>
<dbReference type="InterPro" id="IPR001296">
    <property type="entry name" value="Glyco_trans_1"/>
</dbReference>
<proteinExistence type="predicted"/>
<dbReference type="Gene3D" id="3.40.50.2000">
    <property type="entry name" value="Glycogen Phosphorylase B"/>
    <property type="match status" value="2"/>
</dbReference>
<dbReference type="CDD" id="cd03820">
    <property type="entry name" value="GT4_AmsD-like"/>
    <property type="match status" value="1"/>
</dbReference>
<dbReference type="Pfam" id="PF13439">
    <property type="entry name" value="Glyco_transf_4"/>
    <property type="match status" value="1"/>
</dbReference>